<evidence type="ECO:0000256" key="6">
    <source>
        <dbReference type="ARBA" id="ARBA00022843"/>
    </source>
</evidence>
<evidence type="ECO:0000256" key="3">
    <source>
        <dbReference type="ARBA" id="ARBA00014066"/>
    </source>
</evidence>
<feature type="region of interest" description="Disordered" evidence="11">
    <location>
        <begin position="1"/>
        <end position="51"/>
    </location>
</feature>
<evidence type="ECO:0000313" key="12">
    <source>
        <dbReference type="EMBL" id="ELK35357.1"/>
    </source>
</evidence>
<dbReference type="AlphaFoldDB" id="L5MAK9"/>
<dbReference type="EMBL" id="KB102468">
    <property type="protein sequence ID" value="ELK35357.1"/>
    <property type="molecule type" value="Genomic_DNA"/>
</dbReference>
<keyword evidence="5" id="KW-0597">Phosphoprotein</keyword>
<evidence type="ECO:0000256" key="8">
    <source>
        <dbReference type="ARBA" id="ARBA00032174"/>
    </source>
</evidence>
<keyword evidence="4" id="KW-0963">Cytoplasm</keyword>
<evidence type="ECO:0000313" key="13">
    <source>
        <dbReference type="Proteomes" id="UP000010556"/>
    </source>
</evidence>
<dbReference type="PANTHER" id="PTHR31638:SF4">
    <property type="entry name" value="DAZ-ASSOCIATED PROTEIN 2"/>
    <property type="match status" value="1"/>
</dbReference>
<keyword evidence="13" id="KW-1185">Reference proteome</keyword>
<feature type="compositionally biased region" description="Basic and acidic residues" evidence="11">
    <location>
        <begin position="1"/>
        <end position="10"/>
    </location>
</feature>
<protein>
    <recommendedName>
        <fullName evidence="3">DAZ-associated protein 2</fullName>
    </recommendedName>
    <alternativeName>
        <fullName evidence="8">Deleted in azoospermia-associated protein 2</fullName>
    </alternativeName>
    <alternativeName>
        <fullName evidence="9">Proline-rich transcript in brain protein</fullName>
    </alternativeName>
</protein>
<evidence type="ECO:0000256" key="1">
    <source>
        <dbReference type="ARBA" id="ARBA00004210"/>
    </source>
</evidence>
<gene>
    <name evidence="12" type="ORF">MDA_GLEAN10015519</name>
</gene>
<evidence type="ECO:0000256" key="2">
    <source>
        <dbReference type="ARBA" id="ARBA00004324"/>
    </source>
</evidence>
<dbReference type="PANTHER" id="PTHR31638">
    <property type="entry name" value="DAZ-ASSOCIATED PROTEIN 2"/>
    <property type="match status" value="1"/>
</dbReference>
<evidence type="ECO:0000256" key="5">
    <source>
        <dbReference type="ARBA" id="ARBA00022553"/>
    </source>
</evidence>
<evidence type="ECO:0000256" key="11">
    <source>
        <dbReference type="SAM" id="MobiDB-lite"/>
    </source>
</evidence>
<dbReference type="Proteomes" id="UP000010556">
    <property type="component" value="Unassembled WGS sequence"/>
</dbReference>
<evidence type="ECO:0000256" key="9">
    <source>
        <dbReference type="ARBA" id="ARBA00034352"/>
    </source>
</evidence>
<dbReference type="GO" id="GO:0016607">
    <property type="term" value="C:nuclear speck"/>
    <property type="evidence" value="ECO:0007669"/>
    <property type="project" value="UniProtKB-SubCell"/>
</dbReference>
<keyword evidence="6" id="KW-0832">Ubl conjugation</keyword>
<comment type="subcellular location">
    <subcellularLocation>
        <location evidence="1">Cytoplasm</location>
        <location evidence="1">Stress granule</location>
    </subcellularLocation>
    <subcellularLocation>
        <location evidence="2">Nucleus speckle</location>
    </subcellularLocation>
</comment>
<reference evidence="13" key="1">
    <citation type="journal article" date="2013" name="Science">
        <title>Comparative analysis of bat genomes provides insight into the evolution of flight and immunity.</title>
        <authorList>
            <person name="Zhang G."/>
            <person name="Cowled C."/>
            <person name="Shi Z."/>
            <person name="Huang Z."/>
            <person name="Bishop-Lilly K.A."/>
            <person name="Fang X."/>
            <person name="Wynne J.W."/>
            <person name="Xiong Z."/>
            <person name="Baker M.L."/>
            <person name="Zhao W."/>
            <person name="Tachedjian M."/>
            <person name="Zhu Y."/>
            <person name="Zhou P."/>
            <person name="Jiang X."/>
            <person name="Ng J."/>
            <person name="Yang L."/>
            <person name="Wu L."/>
            <person name="Xiao J."/>
            <person name="Feng Y."/>
            <person name="Chen Y."/>
            <person name="Sun X."/>
            <person name="Zhang Y."/>
            <person name="Marsh G.A."/>
            <person name="Crameri G."/>
            <person name="Broder C.C."/>
            <person name="Frey K.G."/>
            <person name="Wang L.F."/>
            <person name="Wang J."/>
        </authorList>
    </citation>
    <scope>NUCLEOTIDE SEQUENCE [LARGE SCALE GENOMIC DNA]</scope>
</reference>
<accession>L5MAK9</accession>
<sequence length="278" mass="28310">MNSKGKDGGRLRQSVGGSSAARSERPGAQGPLTPNVGRAAPPSSAGCSPRGCVSRIRHPRITAARFFPALSPFNSVAQFVAAESGVGELRGGQYPTQPTYPVQPPGNPVYPQTLHLPQAPPYTDAPPAYSELYRPSFVHPGAATVPTMSAAFPGASLYLPMAAQSVAVGPLGSTIPMAYYPVGPIYPPGSTVLVEGGYDAGARFGAGATAGNIPPPPPGCPPNAAQLAVMQGANVLPPPPGCPPNAAQLAVMQGANVLVTQRKGNFFMGGSDGGYTIW</sequence>
<comment type="function">
    <text evidence="10">In unstressed cells, promotes SIAH1-mediated polyubiquitination and degradation of the serine/threonine-protein kinase HIPK2, probably by acting as a loading factor that potentiates complex formation between HIPK2 and ubiquitin ligase SIAH1. In response to DNA damage, localizes to the nucleus following phosphorylation by HIPK2 and modulates the expression of a subset of TP53/p53 target genes by binding to TP53 at target gene promoters. This limits the expression of a number of cell death-mediating TP53 target genes, reducing DNA damage-induced cell death. Enhances the binding of transcription factor TCF7L2/TCF4, a Wnt signaling pathway effector, to the promoters of target genes. Plays a role in stress granule formation.</text>
</comment>
<evidence type="ECO:0000256" key="4">
    <source>
        <dbReference type="ARBA" id="ARBA00022490"/>
    </source>
</evidence>
<evidence type="ECO:0000256" key="7">
    <source>
        <dbReference type="ARBA" id="ARBA00023242"/>
    </source>
</evidence>
<proteinExistence type="predicted"/>
<keyword evidence="7" id="KW-0539">Nucleus</keyword>
<organism evidence="12 13">
    <name type="scientific">Myotis davidii</name>
    <name type="common">David's myotis</name>
    <dbReference type="NCBI Taxonomy" id="225400"/>
    <lineage>
        <taxon>Eukaryota</taxon>
        <taxon>Metazoa</taxon>
        <taxon>Chordata</taxon>
        <taxon>Craniata</taxon>
        <taxon>Vertebrata</taxon>
        <taxon>Euteleostomi</taxon>
        <taxon>Mammalia</taxon>
        <taxon>Eutheria</taxon>
        <taxon>Laurasiatheria</taxon>
        <taxon>Chiroptera</taxon>
        <taxon>Yangochiroptera</taxon>
        <taxon>Vespertilionidae</taxon>
        <taxon>Myotis</taxon>
    </lineage>
</organism>
<dbReference type="Pfam" id="PF11029">
    <property type="entry name" value="DAZAP2"/>
    <property type="match status" value="1"/>
</dbReference>
<dbReference type="InterPro" id="IPR022730">
    <property type="entry name" value="DAZ_assoc-2"/>
</dbReference>
<name>L5MAK9_MYODS</name>
<dbReference type="GO" id="GO:0010494">
    <property type="term" value="C:cytoplasmic stress granule"/>
    <property type="evidence" value="ECO:0007669"/>
    <property type="project" value="UniProtKB-SubCell"/>
</dbReference>
<evidence type="ECO:0000256" key="10">
    <source>
        <dbReference type="ARBA" id="ARBA00045449"/>
    </source>
</evidence>